<gene>
    <name evidence="3" type="ORF">EQU24_19250</name>
</gene>
<feature type="compositionally biased region" description="Basic residues" evidence="2">
    <location>
        <begin position="29"/>
        <end position="38"/>
    </location>
</feature>
<sequence length="179" mass="20584">MTQKKLSLQEQLLKSGLASDTKAKQIRAEKRKQPKKNAHAATEQTRLEIQKAKTEQQEKDRLLNQLKKEETERKQLAAQIKQLVEQHKLAQSNEGVKYNFNDNGKVKSVYVSEFVRNQIVNGRAAIVICEKQYQIVPLEIAQKIEQRLPGVIVLINEPPKQPATDDPYADYQIPDDLIW</sequence>
<dbReference type="EMBL" id="CP035467">
    <property type="protein sequence ID" value="QCW84135.1"/>
    <property type="molecule type" value="Genomic_DNA"/>
</dbReference>
<dbReference type="Pfam" id="PF09831">
    <property type="entry name" value="DUF2058"/>
    <property type="match status" value="1"/>
</dbReference>
<accession>A0A4V1IK96</accession>
<protein>
    <submittedName>
        <fullName evidence="3">DUF2058 domain-containing protein</fullName>
    </submittedName>
</protein>
<feature type="coiled-coil region" evidence="1">
    <location>
        <begin position="49"/>
        <end position="93"/>
    </location>
</feature>
<dbReference type="RefSeq" id="WP_017842003.1">
    <property type="nucleotide sequence ID" value="NZ_CP035467.1"/>
</dbReference>
<evidence type="ECO:0000256" key="2">
    <source>
        <dbReference type="SAM" id="MobiDB-lite"/>
    </source>
</evidence>
<dbReference type="Proteomes" id="UP000305881">
    <property type="component" value="Chromosome"/>
</dbReference>
<keyword evidence="4" id="KW-1185">Reference proteome</keyword>
<evidence type="ECO:0000313" key="4">
    <source>
        <dbReference type="Proteomes" id="UP000305881"/>
    </source>
</evidence>
<proteinExistence type="predicted"/>
<reference evidence="4" key="1">
    <citation type="journal article" date="2019" name="J. Bacteriol.">
        <title>A Mutagenic Screen Identifies a TonB-Dependent Receptor Required for the Lanthanide Metal Switch in the Type I Methanotroph 'Methylotuvimicrobium buryatense' 5GB1C.</title>
        <authorList>
            <person name="Groom J.D."/>
            <person name="Ford S.M."/>
            <person name="Pesesky M.W."/>
            <person name="Lidstrom M.E."/>
        </authorList>
    </citation>
    <scope>NUCLEOTIDE SEQUENCE [LARGE SCALE GENOMIC DNA]</scope>
    <source>
        <strain evidence="4">5GB1C</strain>
    </source>
</reference>
<dbReference type="AlphaFoldDB" id="A0A4V1IK96"/>
<evidence type="ECO:0000313" key="3">
    <source>
        <dbReference type="EMBL" id="QCW84135.1"/>
    </source>
</evidence>
<dbReference type="InterPro" id="IPR018636">
    <property type="entry name" value="DUF2058"/>
</dbReference>
<keyword evidence="1" id="KW-0175">Coiled coil</keyword>
<feature type="region of interest" description="Disordered" evidence="2">
    <location>
        <begin position="19"/>
        <end position="44"/>
    </location>
</feature>
<evidence type="ECO:0000256" key="1">
    <source>
        <dbReference type="SAM" id="Coils"/>
    </source>
</evidence>
<name>A0A4V1IK96_METBY</name>
<organism evidence="3 4">
    <name type="scientific">Methylotuvimicrobium buryatense</name>
    <name type="common">Methylomicrobium buryatense</name>
    <dbReference type="NCBI Taxonomy" id="95641"/>
    <lineage>
        <taxon>Bacteria</taxon>
        <taxon>Pseudomonadati</taxon>
        <taxon>Pseudomonadota</taxon>
        <taxon>Gammaproteobacteria</taxon>
        <taxon>Methylococcales</taxon>
        <taxon>Methylococcaceae</taxon>
        <taxon>Methylotuvimicrobium</taxon>
    </lineage>
</organism>
<dbReference type="STRING" id="675511.GCA_000341735_03594"/>
<dbReference type="KEGG" id="mbur:EQU24_19250"/>
<dbReference type="OrthoDB" id="5294470at2"/>